<dbReference type="PROSITE" id="PS52015">
    <property type="entry name" value="TONB_CTD"/>
    <property type="match status" value="1"/>
</dbReference>
<comment type="subcellular location">
    <subcellularLocation>
        <location evidence="1">Cell inner membrane</location>
        <topology evidence="1">Single-pass membrane protein</topology>
        <orientation evidence="1">Periplasmic side</orientation>
    </subcellularLocation>
</comment>
<organism evidence="13 14">
    <name type="scientific">Gemmatimonas phototrophica</name>
    <dbReference type="NCBI Taxonomy" id="1379270"/>
    <lineage>
        <taxon>Bacteria</taxon>
        <taxon>Pseudomonadati</taxon>
        <taxon>Gemmatimonadota</taxon>
        <taxon>Gemmatimonadia</taxon>
        <taxon>Gemmatimonadales</taxon>
        <taxon>Gemmatimonadaceae</taxon>
        <taxon>Gemmatimonas</taxon>
    </lineage>
</organism>
<keyword evidence="4" id="KW-1003">Cell membrane</keyword>
<dbReference type="GO" id="GO:0015031">
    <property type="term" value="P:protein transport"/>
    <property type="evidence" value="ECO:0007669"/>
    <property type="project" value="UniProtKB-KW"/>
</dbReference>
<gene>
    <name evidence="13" type="ORF">GEMMAAP_10450</name>
</gene>
<evidence type="ECO:0000256" key="2">
    <source>
        <dbReference type="ARBA" id="ARBA00006555"/>
    </source>
</evidence>
<dbReference type="NCBIfam" id="TIGR01352">
    <property type="entry name" value="tonB_Cterm"/>
    <property type="match status" value="1"/>
</dbReference>
<evidence type="ECO:0000256" key="3">
    <source>
        <dbReference type="ARBA" id="ARBA00022448"/>
    </source>
</evidence>
<evidence type="ECO:0000256" key="10">
    <source>
        <dbReference type="SAM" id="MobiDB-lite"/>
    </source>
</evidence>
<dbReference type="GO" id="GO:0055085">
    <property type="term" value="P:transmembrane transport"/>
    <property type="evidence" value="ECO:0007669"/>
    <property type="project" value="InterPro"/>
</dbReference>
<name>A0A143BJ94_9BACT</name>
<feature type="transmembrane region" description="Helical" evidence="11">
    <location>
        <begin position="16"/>
        <end position="36"/>
    </location>
</feature>
<evidence type="ECO:0000256" key="1">
    <source>
        <dbReference type="ARBA" id="ARBA00004383"/>
    </source>
</evidence>
<feature type="region of interest" description="Disordered" evidence="10">
    <location>
        <begin position="49"/>
        <end position="86"/>
    </location>
</feature>
<keyword evidence="5" id="KW-0997">Cell inner membrane</keyword>
<dbReference type="SUPFAM" id="SSF74653">
    <property type="entry name" value="TolA/TonB C-terminal domain"/>
    <property type="match status" value="1"/>
</dbReference>
<dbReference type="Proteomes" id="UP000076404">
    <property type="component" value="Chromosome"/>
</dbReference>
<keyword evidence="7" id="KW-0653">Protein transport</keyword>
<comment type="similarity">
    <text evidence="2">Belongs to the TonB family.</text>
</comment>
<keyword evidence="9 11" id="KW-0472">Membrane</keyword>
<reference evidence="13 14" key="2">
    <citation type="journal article" date="2016" name="Environ. Microbiol. Rep.">
        <title>Metagenomic evidence for the presence of phototrophic Gemmatimonadetes bacteria in diverse environments.</title>
        <authorList>
            <person name="Zeng Y."/>
            <person name="Baumbach J."/>
            <person name="Barbosa E.G."/>
            <person name="Azevedo V."/>
            <person name="Zhang C."/>
            <person name="Koblizek M."/>
        </authorList>
    </citation>
    <scope>NUCLEOTIDE SEQUENCE [LARGE SCALE GENOMIC DNA]</scope>
    <source>
        <strain evidence="13 14">AP64</strain>
    </source>
</reference>
<dbReference type="Gene3D" id="3.30.1150.10">
    <property type="match status" value="1"/>
</dbReference>
<evidence type="ECO:0000256" key="6">
    <source>
        <dbReference type="ARBA" id="ARBA00022692"/>
    </source>
</evidence>
<evidence type="ECO:0000313" key="13">
    <source>
        <dbReference type="EMBL" id="AMW05127.1"/>
    </source>
</evidence>
<dbReference type="AlphaFoldDB" id="A0A143BJ94"/>
<sequence length="238" mass="25537">MFNNLLESQAKKQKRLGGSFASIVFHTAIVAALVVVTKNAGIVNEKPKEEKVDFVEVKKDEPKPPEPEKPPPPPDAVAAPPPPKGFQVLSAPVEIPNVIPEIDLSKKVTDEADFSGKGVAGGIAKGVEGGKAPVPQGDQPYFDFQVEKPVVMAPGAQGPAYPDMLRTAGIEGQVLAQFVVDTTGRAEMGTFKALKSDNDLFTTAVKNALQRMRFLPAEVGGRKVKQLVQQPFQFSLNR</sequence>
<dbReference type="PANTHER" id="PTHR33446">
    <property type="entry name" value="PROTEIN TONB-RELATED"/>
    <property type="match status" value="1"/>
</dbReference>
<dbReference type="GO" id="GO:0031992">
    <property type="term" value="F:energy transducer activity"/>
    <property type="evidence" value="ECO:0007669"/>
    <property type="project" value="TreeGrafter"/>
</dbReference>
<feature type="compositionally biased region" description="Pro residues" evidence="10">
    <location>
        <begin position="70"/>
        <end position="84"/>
    </location>
</feature>
<evidence type="ECO:0000256" key="4">
    <source>
        <dbReference type="ARBA" id="ARBA00022475"/>
    </source>
</evidence>
<dbReference type="Pfam" id="PF03544">
    <property type="entry name" value="TonB_C"/>
    <property type="match status" value="1"/>
</dbReference>
<evidence type="ECO:0000313" key="14">
    <source>
        <dbReference type="Proteomes" id="UP000076404"/>
    </source>
</evidence>
<dbReference type="EMBL" id="CP011454">
    <property type="protein sequence ID" value="AMW05127.1"/>
    <property type="molecule type" value="Genomic_DNA"/>
</dbReference>
<evidence type="ECO:0000256" key="8">
    <source>
        <dbReference type="ARBA" id="ARBA00022989"/>
    </source>
</evidence>
<reference evidence="13 14" key="1">
    <citation type="journal article" date="2014" name="Proc. Natl. Acad. Sci. U.S.A.">
        <title>Functional type 2 photosynthetic reaction centers found in the rare bacterial phylum Gemmatimonadetes.</title>
        <authorList>
            <person name="Zeng Y."/>
            <person name="Feng F."/>
            <person name="Medova H."/>
            <person name="Dean J."/>
            <person name="Koblizek M."/>
        </authorList>
    </citation>
    <scope>NUCLEOTIDE SEQUENCE [LARGE SCALE GENOMIC DNA]</scope>
    <source>
        <strain evidence="13 14">AP64</strain>
    </source>
</reference>
<dbReference type="PANTHER" id="PTHR33446:SF2">
    <property type="entry name" value="PROTEIN TONB"/>
    <property type="match status" value="1"/>
</dbReference>
<feature type="domain" description="TonB C-terminal" evidence="12">
    <location>
        <begin position="146"/>
        <end position="238"/>
    </location>
</feature>
<evidence type="ECO:0000256" key="7">
    <source>
        <dbReference type="ARBA" id="ARBA00022927"/>
    </source>
</evidence>
<evidence type="ECO:0000256" key="11">
    <source>
        <dbReference type="SAM" id="Phobius"/>
    </source>
</evidence>
<dbReference type="RefSeq" id="WP_026849792.1">
    <property type="nucleotide sequence ID" value="NZ_CP011454.1"/>
</dbReference>
<evidence type="ECO:0000259" key="12">
    <source>
        <dbReference type="PROSITE" id="PS52015"/>
    </source>
</evidence>
<keyword evidence="3" id="KW-0813">Transport</keyword>
<dbReference type="InterPro" id="IPR051045">
    <property type="entry name" value="TonB-dependent_transducer"/>
</dbReference>
<feature type="compositionally biased region" description="Basic and acidic residues" evidence="10">
    <location>
        <begin position="49"/>
        <end position="69"/>
    </location>
</feature>
<dbReference type="KEGG" id="gph:GEMMAAP_10450"/>
<keyword evidence="8 11" id="KW-1133">Transmembrane helix</keyword>
<dbReference type="STRING" id="1379270.GEMMAAP_10450"/>
<dbReference type="GO" id="GO:0098797">
    <property type="term" value="C:plasma membrane protein complex"/>
    <property type="evidence" value="ECO:0007669"/>
    <property type="project" value="TreeGrafter"/>
</dbReference>
<accession>A0A143BJ94</accession>
<dbReference type="InterPro" id="IPR037682">
    <property type="entry name" value="TonB_C"/>
</dbReference>
<dbReference type="InterPro" id="IPR006260">
    <property type="entry name" value="TonB/TolA_C"/>
</dbReference>
<dbReference type="OrthoDB" id="9814002at2"/>
<keyword evidence="14" id="KW-1185">Reference proteome</keyword>
<proteinExistence type="inferred from homology"/>
<evidence type="ECO:0000256" key="9">
    <source>
        <dbReference type="ARBA" id="ARBA00023136"/>
    </source>
</evidence>
<protein>
    <recommendedName>
        <fullName evidence="12">TonB C-terminal domain-containing protein</fullName>
    </recommendedName>
</protein>
<evidence type="ECO:0000256" key="5">
    <source>
        <dbReference type="ARBA" id="ARBA00022519"/>
    </source>
</evidence>
<keyword evidence="6 11" id="KW-0812">Transmembrane</keyword>
<dbReference type="eggNOG" id="COG0810">
    <property type="taxonomic scope" value="Bacteria"/>
</dbReference>